<dbReference type="InterPro" id="IPR034101">
    <property type="entry name" value="Lsm4"/>
</dbReference>
<dbReference type="OrthoDB" id="747253at2759"/>
<protein>
    <recommendedName>
        <fullName evidence="9">LSM complex subunit LSM4</fullName>
    </recommendedName>
</protein>
<dbReference type="EMBL" id="KZ293649">
    <property type="protein sequence ID" value="PBK97578.1"/>
    <property type="molecule type" value="Genomic_DNA"/>
</dbReference>
<dbReference type="STRING" id="47427.A0A2H3E359"/>
<dbReference type="InterPro" id="IPR010920">
    <property type="entry name" value="LSM_dom_sf"/>
</dbReference>
<dbReference type="InParanoid" id="A0A2H3E359"/>
<evidence type="ECO:0000256" key="8">
    <source>
        <dbReference type="ARBA" id="ARBA00023274"/>
    </source>
</evidence>
<reference evidence="12" key="1">
    <citation type="journal article" date="2017" name="Nat. Ecol. Evol.">
        <title>Genome expansion and lineage-specific genetic innovations in the forest pathogenic fungi Armillaria.</title>
        <authorList>
            <person name="Sipos G."/>
            <person name="Prasanna A.N."/>
            <person name="Walter M.C."/>
            <person name="O'Connor E."/>
            <person name="Balint B."/>
            <person name="Krizsan K."/>
            <person name="Kiss B."/>
            <person name="Hess J."/>
            <person name="Varga T."/>
            <person name="Slot J."/>
            <person name="Riley R."/>
            <person name="Boka B."/>
            <person name="Rigling D."/>
            <person name="Barry K."/>
            <person name="Lee J."/>
            <person name="Mihaltcheva S."/>
            <person name="LaButti K."/>
            <person name="Lipzen A."/>
            <person name="Waldron R."/>
            <person name="Moloney N.M."/>
            <person name="Sperisen C."/>
            <person name="Kredics L."/>
            <person name="Vagvoelgyi C."/>
            <person name="Patrignani A."/>
            <person name="Fitzpatrick D."/>
            <person name="Nagy I."/>
            <person name="Doyle S."/>
            <person name="Anderson J.B."/>
            <person name="Grigoriev I.V."/>
            <person name="Gueldener U."/>
            <person name="Muensterkoetter M."/>
            <person name="Nagy L.G."/>
        </authorList>
    </citation>
    <scope>NUCLEOTIDE SEQUENCE [LARGE SCALE GENOMIC DNA]</scope>
    <source>
        <strain evidence="12">Ar21-2</strain>
    </source>
</reference>
<keyword evidence="6 9" id="KW-0508">mRNA splicing</keyword>
<dbReference type="OMA" id="RAEMNKN"/>
<dbReference type="FunCoup" id="A0A2H3E359">
    <property type="interactions" value="262"/>
</dbReference>
<dbReference type="InterPro" id="IPR047575">
    <property type="entry name" value="Sm"/>
</dbReference>
<dbReference type="InterPro" id="IPR001163">
    <property type="entry name" value="Sm_dom_euk/arc"/>
</dbReference>
<dbReference type="GO" id="GO:0000398">
    <property type="term" value="P:mRNA splicing, via spliceosome"/>
    <property type="evidence" value="ECO:0007669"/>
    <property type="project" value="InterPro"/>
</dbReference>
<sequence length="82" mass="9493">MLPLSLLNAAQNKPILVKLKNGKTFNGHLVNCNNFMNIMLKEVYQTNPDGDQFWKLKECYIWGSTIKYIHIPENLLDVVKDD</sequence>
<organism evidence="11 12">
    <name type="scientific">Armillaria gallica</name>
    <name type="common">Bulbous honey fungus</name>
    <name type="synonym">Armillaria bulbosa</name>
    <dbReference type="NCBI Taxonomy" id="47427"/>
    <lineage>
        <taxon>Eukaryota</taxon>
        <taxon>Fungi</taxon>
        <taxon>Dikarya</taxon>
        <taxon>Basidiomycota</taxon>
        <taxon>Agaricomycotina</taxon>
        <taxon>Agaricomycetes</taxon>
        <taxon>Agaricomycetidae</taxon>
        <taxon>Agaricales</taxon>
        <taxon>Marasmiineae</taxon>
        <taxon>Physalacriaceae</taxon>
        <taxon>Armillaria</taxon>
    </lineage>
</organism>
<dbReference type="GO" id="GO:0097525">
    <property type="term" value="C:spliceosomal snRNP complex"/>
    <property type="evidence" value="ECO:0007669"/>
    <property type="project" value="UniProtKB-ARBA"/>
</dbReference>
<evidence type="ECO:0000256" key="1">
    <source>
        <dbReference type="ARBA" id="ARBA00004123"/>
    </source>
</evidence>
<evidence type="ECO:0000313" key="11">
    <source>
        <dbReference type="EMBL" id="PBK97578.1"/>
    </source>
</evidence>
<feature type="domain" description="Sm" evidence="10">
    <location>
        <begin position="2"/>
        <end position="75"/>
    </location>
</feature>
<dbReference type="GO" id="GO:0003723">
    <property type="term" value="F:RNA binding"/>
    <property type="evidence" value="ECO:0007669"/>
    <property type="project" value="UniProtKB-KW"/>
</dbReference>
<keyword evidence="7 9" id="KW-0539">Nucleus</keyword>
<comment type="subunit">
    <text evidence="9">LSm subunits form a heteromer with a doughnut shape.</text>
</comment>
<name>A0A2H3E359_ARMGA</name>
<evidence type="ECO:0000256" key="9">
    <source>
        <dbReference type="RuleBase" id="RU365049"/>
    </source>
</evidence>
<dbReference type="GO" id="GO:0005681">
    <property type="term" value="C:spliceosomal complex"/>
    <property type="evidence" value="ECO:0007669"/>
    <property type="project" value="UniProtKB-UniRule"/>
</dbReference>
<keyword evidence="4 9" id="KW-0747">Spliceosome</keyword>
<accession>A0A2H3E359</accession>
<evidence type="ECO:0000256" key="4">
    <source>
        <dbReference type="ARBA" id="ARBA00022728"/>
    </source>
</evidence>
<comment type="subcellular location">
    <subcellularLocation>
        <location evidence="1 9">Nucleus</location>
    </subcellularLocation>
</comment>
<dbReference type="PANTHER" id="PTHR23338">
    <property type="entry name" value="SMALL NUCLEAR RIBONUCLEOPROTEIN SM"/>
    <property type="match status" value="1"/>
</dbReference>
<keyword evidence="5 9" id="KW-0694">RNA-binding</keyword>
<evidence type="ECO:0000256" key="2">
    <source>
        <dbReference type="ARBA" id="ARBA00006850"/>
    </source>
</evidence>
<dbReference type="SUPFAM" id="SSF50182">
    <property type="entry name" value="Sm-like ribonucleoproteins"/>
    <property type="match status" value="1"/>
</dbReference>
<evidence type="ECO:0000256" key="7">
    <source>
        <dbReference type="ARBA" id="ARBA00023242"/>
    </source>
</evidence>
<evidence type="ECO:0000256" key="3">
    <source>
        <dbReference type="ARBA" id="ARBA00022664"/>
    </source>
</evidence>
<dbReference type="Proteomes" id="UP000217790">
    <property type="component" value="Unassembled WGS sequence"/>
</dbReference>
<comment type="function">
    <text evidence="9">Binds specifically to the 3'-terminal U-tract of U6 snRNA.</text>
</comment>
<dbReference type="PROSITE" id="PS52002">
    <property type="entry name" value="SM"/>
    <property type="match status" value="1"/>
</dbReference>
<evidence type="ECO:0000256" key="6">
    <source>
        <dbReference type="ARBA" id="ARBA00023187"/>
    </source>
</evidence>
<evidence type="ECO:0000256" key="5">
    <source>
        <dbReference type="ARBA" id="ARBA00022884"/>
    </source>
</evidence>
<evidence type="ECO:0000259" key="10">
    <source>
        <dbReference type="PROSITE" id="PS52002"/>
    </source>
</evidence>
<dbReference type="Pfam" id="PF01423">
    <property type="entry name" value="LSM"/>
    <property type="match status" value="1"/>
</dbReference>
<dbReference type="InterPro" id="IPR027141">
    <property type="entry name" value="LSm4/Sm_D1/D3"/>
</dbReference>
<dbReference type="Gene3D" id="2.30.30.100">
    <property type="match status" value="1"/>
</dbReference>
<dbReference type="CDD" id="cd01723">
    <property type="entry name" value="LSm4"/>
    <property type="match status" value="1"/>
</dbReference>
<proteinExistence type="inferred from homology"/>
<dbReference type="SMART" id="SM00651">
    <property type="entry name" value="Sm"/>
    <property type="match status" value="1"/>
</dbReference>
<comment type="similarity">
    <text evidence="2 9">Belongs to the snRNP Sm proteins family.</text>
</comment>
<keyword evidence="8 9" id="KW-0687">Ribonucleoprotein</keyword>
<gene>
    <name evidence="9" type="primary">LSM4</name>
    <name evidence="11" type="ORF">ARMGADRAFT_1135162</name>
</gene>
<keyword evidence="3 9" id="KW-0507">mRNA processing</keyword>
<dbReference type="GO" id="GO:0000956">
    <property type="term" value="P:nuclear-transcribed mRNA catabolic process"/>
    <property type="evidence" value="ECO:0007669"/>
    <property type="project" value="UniProtKB-UniRule"/>
</dbReference>
<dbReference type="AlphaFoldDB" id="A0A2H3E359"/>
<evidence type="ECO:0000313" key="12">
    <source>
        <dbReference type="Proteomes" id="UP000217790"/>
    </source>
</evidence>
<keyword evidence="12" id="KW-1185">Reference proteome</keyword>